<dbReference type="Gene3D" id="1.10.30.50">
    <property type="match status" value="1"/>
</dbReference>
<feature type="domain" description="HNH nuclease" evidence="2">
    <location>
        <begin position="359"/>
        <end position="411"/>
    </location>
</feature>
<dbReference type="Proteomes" id="UP000274391">
    <property type="component" value="Unassembled WGS sequence"/>
</dbReference>
<dbReference type="CDD" id="cd00085">
    <property type="entry name" value="HNHc"/>
    <property type="match status" value="1"/>
</dbReference>
<dbReference type="InterPro" id="IPR003615">
    <property type="entry name" value="HNH_nuc"/>
</dbReference>
<dbReference type="GO" id="GO:0004519">
    <property type="term" value="F:endonuclease activity"/>
    <property type="evidence" value="ECO:0007669"/>
    <property type="project" value="UniProtKB-KW"/>
</dbReference>
<feature type="region of interest" description="Disordered" evidence="1">
    <location>
        <begin position="437"/>
        <end position="477"/>
    </location>
</feature>
<feature type="compositionally biased region" description="Basic and acidic residues" evidence="1">
    <location>
        <begin position="439"/>
        <end position="451"/>
    </location>
</feature>
<keyword evidence="3" id="KW-0378">Hydrolase</keyword>
<keyword evidence="4" id="KW-1185">Reference proteome</keyword>
<proteinExistence type="predicted"/>
<keyword evidence="3" id="KW-0255">Endonuclease</keyword>
<dbReference type="OrthoDB" id="3261064at2"/>
<name>A0A3P3VVF7_9MICO</name>
<evidence type="ECO:0000313" key="3">
    <source>
        <dbReference type="EMBL" id="RRJ86434.1"/>
    </source>
</evidence>
<accession>A0A3P3VVF7</accession>
<evidence type="ECO:0000259" key="2">
    <source>
        <dbReference type="SMART" id="SM00507"/>
    </source>
</evidence>
<keyword evidence="3" id="KW-0540">Nuclease</keyword>
<dbReference type="EMBL" id="RQVS01000009">
    <property type="protein sequence ID" value="RRJ86434.1"/>
    <property type="molecule type" value="Genomic_DNA"/>
</dbReference>
<comment type="caution">
    <text evidence="3">The sequence shown here is derived from an EMBL/GenBank/DDBJ whole genome shotgun (WGS) entry which is preliminary data.</text>
</comment>
<dbReference type="SMART" id="SM00507">
    <property type="entry name" value="HNHc"/>
    <property type="match status" value="1"/>
</dbReference>
<evidence type="ECO:0000256" key="1">
    <source>
        <dbReference type="SAM" id="MobiDB-lite"/>
    </source>
</evidence>
<organism evidence="3 4">
    <name type="scientific">Gulosibacter macacae</name>
    <dbReference type="NCBI Taxonomy" id="2488791"/>
    <lineage>
        <taxon>Bacteria</taxon>
        <taxon>Bacillati</taxon>
        <taxon>Actinomycetota</taxon>
        <taxon>Actinomycetes</taxon>
        <taxon>Micrococcales</taxon>
        <taxon>Microbacteriaceae</taxon>
        <taxon>Gulosibacter</taxon>
    </lineage>
</organism>
<gene>
    <name evidence="3" type="ORF">EG850_08805</name>
</gene>
<dbReference type="RefSeq" id="WP_124972610.1">
    <property type="nucleotide sequence ID" value="NZ_RQVS01000009.1"/>
</dbReference>
<dbReference type="AlphaFoldDB" id="A0A3P3VVF7"/>
<evidence type="ECO:0000313" key="4">
    <source>
        <dbReference type="Proteomes" id="UP000274391"/>
    </source>
</evidence>
<sequence length="477" mass="52592">MVAFRDSSEASLAPDSRDNLAEARRHLITALRANQRAQAHADAIESMLLRTAYEICKVSAEGRSQFVLEHELKSIALEIGIETRTNDRTVMSRIDDAWFLHERFDATALAFRQGDLTRRHVAVIVECGSVLEDEDARREYERQVLERAADTAPAPLARFARRVAAELSPKTFAERHEEAVKGRNVRVRDLDDGMSELIAYLPSTIAHAIHDRLTQLASANVRARDAFGFEVGDRLAAQAEAGDPAAMALLAELGDEPVDSRRYDEIRADSLTDLLLAGQLDPSSPHAAINSIQARVAITVPALTLAGVSDEPAMLEGVSPIPIDTAMRLCGGASQWTRVLTDPLTGEAVAADTYRPSAALRRFIETRDRTCRTPGCRRPARDCDIDHNVEWANGGRTVAGNLAALCRYHHTLRHRGWVLAQGRRGALTWVSPAGRRHTNYPERAARPRGSTDDDPSARSWSWTSGYKPYDPSDPAPF</sequence>
<reference evidence="3 4" key="1">
    <citation type="submission" date="2018-11" db="EMBL/GenBank/DDBJ databases">
        <title>YIM 102482-1 draft genome.</title>
        <authorList>
            <person name="Li G."/>
            <person name="Jiang Y."/>
        </authorList>
    </citation>
    <scope>NUCLEOTIDE SEQUENCE [LARGE SCALE GENOMIC DNA]</scope>
    <source>
        <strain evidence="3 4">YIM 102482-1</strain>
    </source>
</reference>
<protein>
    <submittedName>
        <fullName evidence="3">HNH endonuclease</fullName>
    </submittedName>
</protein>
<dbReference type="InterPro" id="IPR003870">
    <property type="entry name" value="DUF222"/>
</dbReference>
<dbReference type="Pfam" id="PF02720">
    <property type="entry name" value="DUF222"/>
    <property type="match status" value="1"/>
</dbReference>